<feature type="region of interest" description="Disordered" evidence="1">
    <location>
        <begin position="186"/>
        <end position="298"/>
    </location>
</feature>
<dbReference type="OrthoDB" id="89462at2759"/>
<sequence length="931" mass="102827">MSLEPIHGEFLQGFESVYQRNNKNSRCKNLRCFPHCSIAPDGQTRHVKSGFCGSYIKLHVSSGLANLSNGDYVQVFGQLNVADAPNQMHVGDKVPAKKIDAQARSPENPLNSLIQGEITNEDDRGTVVVFNRALQSWHYPWASTKTTCDSFHCFEAHFYLQRANDDKDLIFLGSLRSPAFQVLSRRRQASLQQKQGGSKSGVSTNQSAQSGRKRAAPGNQGVDQVDAAGASKRQTKVVDWMRMAQCDKSPERSSTRDRVNADPAPSPTKKETPNPPGVALSSPNKPEEAIGIPPLGALSPEYEKNRMLDRLLMFVILYGTISNATDEDTFSMDGEGASSNDSALVSEGWGQPFTFAANMGRTSSSSSASSSSSSSSFTNNQWSRGNVDNSFGAAAAAAAAQEKDCLDDLELDVFLQDLDFDIGVGGPGVETSGDDARSASSSTKPSEPSEGMRCLEKVLLRHGGMQPAVARDVIDSLDSLCVVMLKLAKQGLPEHDEMVRYWSANLPMLKAQIQREKEEYSWSMEREYGTYVRGRSYNDAENSIFGEMRQTMRNYAERALNEAGLGRAQISRAMHLAACSGLLKFEPFRPPPLDIRSKLKSACAVFPSISEADIKALVDDVPAEYFVNEAQQLVFCKMLMRVRRATFLRALANRIVEDQRIRARLSRRKRLPVHPDWNISGRWMKVNSKDMNSKSRDLALLIGSFRGLTVSDFTAEILRCSWDCIRISISSDLLCVQGVPLLFSNSLWATPFGEVTKMGMQEPLPLGPIMEERFMNCWTSREQDGTAVVNIVMGTAPGRVEPNNSAFSEEHPETRVSRGLPFHDDENVPSERVTAAVNLQRTIRNFIIENNGMNASPVVRVFMRFCKRPGETSSLNMTRSMYFFASEKDAPPMDSVPELMKLPTGCFKALQFLAGEITYISAGGRGDGSWI</sequence>
<keyword evidence="3" id="KW-1185">Reference proteome</keyword>
<feature type="compositionally biased region" description="Basic and acidic residues" evidence="1">
    <location>
        <begin position="248"/>
        <end position="260"/>
    </location>
</feature>
<dbReference type="Proteomes" id="UP000241890">
    <property type="component" value="Unassembled WGS sequence"/>
</dbReference>
<feature type="compositionally biased region" description="Polar residues" evidence="1">
    <location>
        <begin position="189"/>
        <end position="210"/>
    </location>
</feature>
<feature type="compositionally biased region" description="Low complexity" evidence="1">
    <location>
        <begin position="363"/>
        <end position="376"/>
    </location>
</feature>
<protein>
    <submittedName>
        <fullName evidence="2">Uncharacterized protein</fullName>
    </submittedName>
</protein>
<feature type="region of interest" description="Disordered" evidence="1">
    <location>
        <begin position="360"/>
        <end position="379"/>
    </location>
</feature>
<evidence type="ECO:0000256" key="1">
    <source>
        <dbReference type="SAM" id="MobiDB-lite"/>
    </source>
</evidence>
<evidence type="ECO:0000313" key="2">
    <source>
        <dbReference type="EMBL" id="GBG29670.1"/>
    </source>
</evidence>
<name>A0A2R5GFH6_9STRA</name>
<proteinExistence type="predicted"/>
<dbReference type="InParanoid" id="A0A2R5GFH6"/>
<feature type="region of interest" description="Disordered" evidence="1">
    <location>
        <begin position="800"/>
        <end position="825"/>
    </location>
</feature>
<accession>A0A2R5GFH6</accession>
<feature type="compositionally biased region" description="Low complexity" evidence="1">
    <location>
        <begin position="438"/>
        <end position="449"/>
    </location>
</feature>
<feature type="region of interest" description="Disordered" evidence="1">
    <location>
        <begin position="426"/>
        <end position="451"/>
    </location>
</feature>
<gene>
    <name evidence="2" type="ORF">FCC1311_058912</name>
</gene>
<organism evidence="2 3">
    <name type="scientific">Hondaea fermentalgiana</name>
    <dbReference type="NCBI Taxonomy" id="2315210"/>
    <lineage>
        <taxon>Eukaryota</taxon>
        <taxon>Sar</taxon>
        <taxon>Stramenopiles</taxon>
        <taxon>Bigyra</taxon>
        <taxon>Labyrinthulomycetes</taxon>
        <taxon>Thraustochytrida</taxon>
        <taxon>Thraustochytriidae</taxon>
        <taxon>Hondaea</taxon>
    </lineage>
</organism>
<dbReference type="AlphaFoldDB" id="A0A2R5GFH6"/>
<reference evidence="2 3" key="1">
    <citation type="submission" date="2017-12" db="EMBL/GenBank/DDBJ databases">
        <title>Sequencing, de novo assembly and annotation of complete genome of a new Thraustochytrid species, strain FCC1311.</title>
        <authorList>
            <person name="Sedici K."/>
            <person name="Godart F."/>
            <person name="Aiese Cigliano R."/>
            <person name="Sanseverino W."/>
            <person name="Barakat M."/>
            <person name="Ortet P."/>
            <person name="Marechal E."/>
            <person name="Cagnac O."/>
            <person name="Amato A."/>
        </authorList>
    </citation>
    <scope>NUCLEOTIDE SEQUENCE [LARGE SCALE GENOMIC DNA]</scope>
</reference>
<feature type="compositionally biased region" description="Basic and acidic residues" evidence="1">
    <location>
        <begin position="808"/>
        <end position="825"/>
    </location>
</feature>
<dbReference type="EMBL" id="BEYU01000063">
    <property type="protein sequence ID" value="GBG29670.1"/>
    <property type="molecule type" value="Genomic_DNA"/>
</dbReference>
<evidence type="ECO:0000313" key="3">
    <source>
        <dbReference type="Proteomes" id="UP000241890"/>
    </source>
</evidence>
<comment type="caution">
    <text evidence="2">The sequence shown here is derived from an EMBL/GenBank/DDBJ whole genome shotgun (WGS) entry which is preliminary data.</text>
</comment>